<dbReference type="Proteomes" id="UP001165063">
    <property type="component" value="Unassembled WGS sequence"/>
</dbReference>
<accession>A0A9W6WEL6</accession>
<keyword evidence="3" id="KW-1185">Reference proteome</keyword>
<reference evidence="2" key="1">
    <citation type="submission" date="2023-04" db="EMBL/GenBank/DDBJ databases">
        <title>Ambrosiozyma monospora NBRC 1965.</title>
        <authorList>
            <person name="Ichikawa N."/>
            <person name="Sato H."/>
            <person name="Tonouchi N."/>
        </authorList>
    </citation>
    <scope>NUCLEOTIDE SEQUENCE</scope>
    <source>
        <strain evidence="2">NBRC 1965</strain>
    </source>
</reference>
<evidence type="ECO:0000256" key="1">
    <source>
        <dbReference type="SAM" id="MobiDB-lite"/>
    </source>
</evidence>
<proteinExistence type="predicted"/>
<feature type="compositionally biased region" description="Polar residues" evidence="1">
    <location>
        <begin position="142"/>
        <end position="153"/>
    </location>
</feature>
<protein>
    <submittedName>
        <fullName evidence="2">Unnamed protein product</fullName>
    </submittedName>
</protein>
<evidence type="ECO:0000313" key="3">
    <source>
        <dbReference type="Proteomes" id="UP001165063"/>
    </source>
</evidence>
<sequence>MYDNLTMFSDPLAPTSEQKKLFNVNIGFQQVIENLQRGLNNSLYEKSSYDDYLINEIYMKLKELTNIAERMLSTEMSDFSRSKTANLKVVDNLINHTIESARRRYGDNVSARHSGSLSMKLGINENSEPILTNAVNSMVAQSSGQQLRYNQQTTRRREAKGSHDLEQAEWKRQQGFERDQHKTIYHKRMGIPGYQVIRLSGLTNYKTNRVPPSFRKSSGSFDGGNDNGESNNVL</sequence>
<dbReference type="AlphaFoldDB" id="A0A9W6WEL6"/>
<evidence type="ECO:0000313" key="2">
    <source>
        <dbReference type="EMBL" id="GME67649.1"/>
    </source>
</evidence>
<organism evidence="2 3">
    <name type="scientific">Ambrosiozyma monospora</name>
    <name type="common">Yeast</name>
    <name type="synonym">Endomycopsis monosporus</name>
    <dbReference type="NCBI Taxonomy" id="43982"/>
    <lineage>
        <taxon>Eukaryota</taxon>
        <taxon>Fungi</taxon>
        <taxon>Dikarya</taxon>
        <taxon>Ascomycota</taxon>
        <taxon>Saccharomycotina</taxon>
        <taxon>Pichiomycetes</taxon>
        <taxon>Pichiales</taxon>
        <taxon>Pichiaceae</taxon>
        <taxon>Ambrosiozyma</taxon>
    </lineage>
</organism>
<name>A0A9W6WEL6_AMBMO</name>
<feature type="region of interest" description="Disordered" evidence="1">
    <location>
        <begin position="207"/>
        <end position="234"/>
    </location>
</feature>
<feature type="compositionally biased region" description="Basic and acidic residues" evidence="1">
    <location>
        <begin position="155"/>
        <end position="166"/>
    </location>
</feature>
<feature type="region of interest" description="Disordered" evidence="1">
    <location>
        <begin position="142"/>
        <end position="166"/>
    </location>
</feature>
<dbReference type="EMBL" id="BSXU01008914">
    <property type="protein sequence ID" value="GME67649.1"/>
    <property type="molecule type" value="Genomic_DNA"/>
</dbReference>
<gene>
    <name evidence="2" type="ORF">Amon01_000889100</name>
</gene>
<comment type="caution">
    <text evidence="2">The sequence shown here is derived from an EMBL/GenBank/DDBJ whole genome shotgun (WGS) entry which is preliminary data.</text>
</comment>